<proteinExistence type="predicted"/>
<sequence length="104" mass="11495">MSSRPVTRSSPMIHFTLIRHLWAPMDCYIVPVSASDEPTAIVVPWTSRFSVASMNFRSNKWCRLEPGASMGRAPPPEHYDLLWTTPSSSVVSFASFAPTVAAVI</sequence>
<gene>
    <name evidence="1" type="ORF">FA13DRAFT_1733362</name>
</gene>
<evidence type="ECO:0000313" key="2">
    <source>
        <dbReference type="Proteomes" id="UP000298030"/>
    </source>
</evidence>
<comment type="caution">
    <text evidence="1">The sequence shown here is derived from an EMBL/GenBank/DDBJ whole genome shotgun (WGS) entry which is preliminary data.</text>
</comment>
<reference evidence="1 2" key="1">
    <citation type="journal article" date="2019" name="Nat. Ecol. Evol.">
        <title>Megaphylogeny resolves global patterns of mushroom evolution.</title>
        <authorList>
            <person name="Varga T."/>
            <person name="Krizsan K."/>
            <person name="Foldi C."/>
            <person name="Dima B."/>
            <person name="Sanchez-Garcia M."/>
            <person name="Sanchez-Ramirez S."/>
            <person name="Szollosi G.J."/>
            <person name="Szarkandi J.G."/>
            <person name="Papp V."/>
            <person name="Albert L."/>
            <person name="Andreopoulos W."/>
            <person name="Angelini C."/>
            <person name="Antonin V."/>
            <person name="Barry K.W."/>
            <person name="Bougher N.L."/>
            <person name="Buchanan P."/>
            <person name="Buyck B."/>
            <person name="Bense V."/>
            <person name="Catcheside P."/>
            <person name="Chovatia M."/>
            <person name="Cooper J."/>
            <person name="Damon W."/>
            <person name="Desjardin D."/>
            <person name="Finy P."/>
            <person name="Geml J."/>
            <person name="Haridas S."/>
            <person name="Hughes K."/>
            <person name="Justo A."/>
            <person name="Karasinski D."/>
            <person name="Kautmanova I."/>
            <person name="Kiss B."/>
            <person name="Kocsube S."/>
            <person name="Kotiranta H."/>
            <person name="LaButti K.M."/>
            <person name="Lechner B.E."/>
            <person name="Liimatainen K."/>
            <person name="Lipzen A."/>
            <person name="Lukacs Z."/>
            <person name="Mihaltcheva S."/>
            <person name="Morgado L.N."/>
            <person name="Niskanen T."/>
            <person name="Noordeloos M.E."/>
            <person name="Ohm R.A."/>
            <person name="Ortiz-Santana B."/>
            <person name="Ovrebo C."/>
            <person name="Racz N."/>
            <person name="Riley R."/>
            <person name="Savchenko A."/>
            <person name="Shiryaev A."/>
            <person name="Soop K."/>
            <person name="Spirin V."/>
            <person name="Szebenyi C."/>
            <person name="Tomsovsky M."/>
            <person name="Tulloss R.E."/>
            <person name="Uehling J."/>
            <person name="Grigoriev I.V."/>
            <person name="Vagvolgyi C."/>
            <person name="Papp T."/>
            <person name="Martin F.M."/>
            <person name="Miettinen O."/>
            <person name="Hibbett D.S."/>
            <person name="Nagy L.G."/>
        </authorList>
    </citation>
    <scope>NUCLEOTIDE SEQUENCE [LARGE SCALE GENOMIC DNA]</scope>
    <source>
        <strain evidence="1 2">FP101781</strain>
    </source>
</reference>
<dbReference type="EMBL" id="QPFP01000021">
    <property type="protein sequence ID" value="TEB30946.1"/>
    <property type="molecule type" value="Genomic_DNA"/>
</dbReference>
<organism evidence="1 2">
    <name type="scientific">Coprinellus micaceus</name>
    <name type="common">Glistening ink-cap mushroom</name>
    <name type="synonym">Coprinus micaceus</name>
    <dbReference type="NCBI Taxonomy" id="71717"/>
    <lineage>
        <taxon>Eukaryota</taxon>
        <taxon>Fungi</taxon>
        <taxon>Dikarya</taxon>
        <taxon>Basidiomycota</taxon>
        <taxon>Agaricomycotina</taxon>
        <taxon>Agaricomycetes</taxon>
        <taxon>Agaricomycetidae</taxon>
        <taxon>Agaricales</taxon>
        <taxon>Agaricineae</taxon>
        <taxon>Psathyrellaceae</taxon>
        <taxon>Coprinellus</taxon>
    </lineage>
</organism>
<evidence type="ECO:0000313" key="1">
    <source>
        <dbReference type="EMBL" id="TEB30946.1"/>
    </source>
</evidence>
<accession>A0A4Y7T9V1</accession>
<dbReference type="OrthoDB" id="1555531at2759"/>
<dbReference type="Proteomes" id="UP000298030">
    <property type="component" value="Unassembled WGS sequence"/>
</dbReference>
<keyword evidence="2" id="KW-1185">Reference proteome</keyword>
<protein>
    <submittedName>
        <fullName evidence="1">Uncharacterized protein</fullName>
    </submittedName>
</protein>
<name>A0A4Y7T9V1_COPMI</name>
<dbReference type="AlphaFoldDB" id="A0A4Y7T9V1"/>